<protein>
    <submittedName>
        <fullName evidence="1">Uncharacterized protein</fullName>
    </submittedName>
</protein>
<sequence length="275" mass="30739">MFSSLLRAYFPMKMRCCFQSSLHSASSSLVPVQLPSPMETHLWYVVPDQVKSASLLNRYMELLSPVEKKNVLSMPGDQLQKRALLARALVRTTIARYQINCHVDPRSLKFKKNMHGKPEVEWQSKDGWCQPHLHFNISHSSSIIACGVTMNAQEAYVKALGKGFSAAPFKTFTIHVKSAASKRSIFLAEDRVYEASEITIESFTDPKSLTSSCQFALLELDGSHYAAICMEKDKSSEFGMKVPIRLTAWKTIPFVEDECVSGTDAIIPIGGLIKL</sequence>
<keyword evidence="2" id="KW-1185">Reference proteome</keyword>
<dbReference type="EMBL" id="CM004394">
    <property type="protein sequence ID" value="KAG8648688.1"/>
    <property type="molecule type" value="Genomic_DNA"/>
</dbReference>
<evidence type="ECO:0000313" key="2">
    <source>
        <dbReference type="Proteomes" id="UP000091857"/>
    </source>
</evidence>
<proteinExistence type="predicted"/>
<gene>
    <name evidence="1" type="ORF">MANES_08G026600v8</name>
</gene>
<accession>A0ACB7H7L5</accession>
<organism evidence="1 2">
    <name type="scientific">Manihot esculenta</name>
    <name type="common">Cassava</name>
    <name type="synonym">Jatropha manihot</name>
    <dbReference type="NCBI Taxonomy" id="3983"/>
    <lineage>
        <taxon>Eukaryota</taxon>
        <taxon>Viridiplantae</taxon>
        <taxon>Streptophyta</taxon>
        <taxon>Embryophyta</taxon>
        <taxon>Tracheophyta</taxon>
        <taxon>Spermatophyta</taxon>
        <taxon>Magnoliopsida</taxon>
        <taxon>eudicotyledons</taxon>
        <taxon>Gunneridae</taxon>
        <taxon>Pentapetalae</taxon>
        <taxon>rosids</taxon>
        <taxon>fabids</taxon>
        <taxon>Malpighiales</taxon>
        <taxon>Euphorbiaceae</taxon>
        <taxon>Crotonoideae</taxon>
        <taxon>Manihoteae</taxon>
        <taxon>Manihot</taxon>
    </lineage>
</organism>
<name>A0ACB7H7L5_MANES</name>
<evidence type="ECO:0000313" key="1">
    <source>
        <dbReference type="EMBL" id="KAG8648688.1"/>
    </source>
</evidence>
<reference evidence="2" key="1">
    <citation type="journal article" date="2016" name="Nat. Biotechnol.">
        <title>Sequencing wild and cultivated cassava and related species reveals extensive interspecific hybridization and genetic diversity.</title>
        <authorList>
            <person name="Bredeson J.V."/>
            <person name="Lyons J.B."/>
            <person name="Prochnik S.E."/>
            <person name="Wu G.A."/>
            <person name="Ha C.M."/>
            <person name="Edsinger-Gonzales E."/>
            <person name="Grimwood J."/>
            <person name="Schmutz J."/>
            <person name="Rabbi I.Y."/>
            <person name="Egesi C."/>
            <person name="Nauluvula P."/>
            <person name="Lebot V."/>
            <person name="Ndunguru J."/>
            <person name="Mkamilo G."/>
            <person name="Bart R.S."/>
            <person name="Setter T.L."/>
            <person name="Gleadow R.M."/>
            <person name="Kulakow P."/>
            <person name="Ferguson M.E."/>
            <person name="Rounsley S."/>
            <person name="Rokhsar D.S."/>
        </authorList>
    </citation>
    <scope>NUCLEOTIDE SEQUENCE [LARGE SCALE GENOMIC DNA]</scope>
    <source>
        <strain evidence="2">cv. AM560-2</strain>
    </source>
</reference>
<dbReference type="Proteomes" id="UP000091857">
    <property type="component" value="Chromosome 8"/>
</dbReference>
<comment type="caution">
    <text evidence="1">The sequence shown here is derived from an EMBL/GenBank/DDBJ whole genome shotgun (WGS) entry which is preliminary data.</text>
</comment>